<evidence type="ECO:0000256" key="5">
    <source>
        <dbReference type="ARBA" id="ARBA00023136"/>
    </source>
</evidence>
<keyword evidence="1 6" id="KW-1134">Transmembrane beta strand</keyword>
<evidence type="ECO:0000256" key="7">
    <source>
        <dbReference type="SAM" id="MobiDB-lite"/>
    </source>
</evidence>
<comment type="subunit">
    <text evidence="6">Component of the ER-mitochondria encounter structure (ERMES) or MDM complex, composed of MMM1, MDM10, MDM12 and MDM34. Associates with the mitochondrial outer membrane sorting assembly machinery SAM(core) complex.</text>
</comment>
<evidence type="ECO:0000256" key="1">
    <source>
        <dbReference type="ARBA" id="ARBA00022452"/>
    </source>
</evidence>
<dbReference type="GO" id="GO:0045040">
    <property type="term" value="P:protein insertion into mitochondrial outer membrane"/>
    <property type="evidence" value="ECO:0007669"/>
    <property type="project" value="UniProtKB-UniRule"/>
</dbReference>
<feature type="region of interest" description="Disordered" evidence="7">
    <location>
        <begin position="119"/>
        <end position="143"/>
    </location>
</feature>
<dbReference type="OrthoDB" id="2103793at2759"/>
<dbReference type="PANTHER" id="PTHR28035">
    <property type="entry name" value="MITOCHONDRIAL DISTRIBUTION AND MORPHOLOGY PROTEIN 10"/>
    <property type="match status" value="1"/>
</dbReference>
<keyword evidence="3 6" id="KW-1000">Mitochondrion outer membrane</keyword>
<dbReference type="KEGG" id="cthr:CTHT_0071170"/>
<evidence type="ECO:0000256" key="6">
    <source>
        <dbReference type="HAMAP-Rule" id="MF_03102"/>
    </source>
</evidence>
<protein>
    <recommendedName>
        <fullName evidence="6">Mitochondrial distribution and morphology protein 10</fullName>
    </recommendedName>
    <alternativeName>
        <fullName evidence="6">Mitochondrial inheritance component MDM10</fullName>
    </alternativeName>
</protein>
<evidence type="ECO:0000313" key="9">
    <source>
        <dbReference type="Proteomes" id="UP000008066"/>
    </source>
</evidence>
<reference evidence="8 9" key="1">
    <citation type="journal article" date="2011" name="Cell">
        <title>Insight into structure and assembly of the nuclear pore complex by utilizing the genome of a eukaryotic thermophile.</title>
        <authorList>
            <person name="Amlacher S."/>
            <person name="Sarges P."/>
            <person name="Flemming D."/>
            <person name="van Noort V."/>
            <person name="Kunze R."/>
            <person name="Devos D.P."/>
            <person name="Arumugam M."/>
            <person name="Bork P."/>
            <person name="Hurt E."/>
        </authorList>
    </citation>
    <scope>NUCLEOTIDE SEQUENCE [LARGE SCALE GENOMIC DNA]</scope>
    <source>
        <strain evidence="9">DSM 1495 / CBS 144.50 / IMI 039719</strain>
    </source>
</reference>
<keyword evidence="9" id="KW-1185">Reference proteome</keyword>
<keyword evidence="2 6" id="KW-0812">Transmembrane</keyword>
<dbReference type="GO" id="GO:1990456">
    <property type="term" value="P:mitochondrion-endoplasmic reticulum membrane tethering"/>
    <property type="evidence" value="ECO:0007669"/>
    <property type="project" value="UniProtKB-UniRule"/>
</dbReference>
<comment type="function">
    <text evidence="6">Component of the ERMES/MDM complex, which serves as a molecular tether to connect the endoplasmic reticulum and mitochondria. Components of this complex are involved in the control of mitochondrial shape and protein biogenesis and may function in phospholipid exchange. MDM10 is involved in the late assembly steps of the general translocase of the mitochondrial outer membrane (TOM complex). Functions in the TOM40-specific route of the assembly of outer membrane beta-barrel proteins, including the association of TOM40 with the receptor TOM22 and small TOM proteins. Can associate with the SAM(core) complex as well as the MDM12-MMM1 complex, both involved in late steps of the major beta-barrel assembly pathway, that is responsible for biogenesis of all outer membrane beta-barrel proteins. May act as a switch that shuttles between both complexes and channels precursor proteins into the TOM40-specific pathway. Plays a role in mitochondrial morphology and in the inheritance of mitochondria.</text>
</comment>
<dbReference type="GO" id="GO:0015914">
    <property type="term" value="P:phospholipid transport"/>
    <property type="evidence" value="ECO:0007669"/>
    <property type="project" value="TreeGrafter"/>
</dbReference>
<keyword evidence="5 6" id="KW-0472">Membrane</keyword>
<dbReference type="GeneID" id="18261155"/>
<keyword evidence="4 6" id="KW-0496">Mitochondrion</keyword>
<dbReference type="EMBL" id="GL988047">
    <property type="protein sequence ID" value="EGS17771.1"/>
    <property type="molecule type" value="Genomic_DNA"/>
</dbReference>
<feature type="region of interest" description="Disordered" evidence="7">
    <location>
        <begin position="392"/>
        <end position="436"/>
    </location>
</feature>
<dbReference type="STRING" id="759272.G0SFK6"/>
<feature type="region of interest" description="Disordered" evidence="7">
    <location>
        <begin position="452"/>
        <end position="506"/>
    </location>
</feature>
<dbReference type="GO" id="GO:0032865">
    <property type="term" value="C:ERMES complex"/>
    <property type="evidence" value="ECO:0007669"/>
    <property type="project" value="UniProtKB-UniRule"/>
</dbReference>
<dbReference type="Pfam" id="PF12519">
    <property type="entry name" value="MDM10"/>
    <property type="match status" value="1"/>
</dbReference>
<evidence type="ECO:0000256" key="2">
    <source>
        <dbReference type="ARBA" id="ARBA00022692"/>
    </source>
</evidence>
<comment type="domain">
    <text evidence="6">Lacks alpha-helical transmembrane segments, suggesting that it resides in the membrane via beta-sheet conformations similar to those predicted for other outer membrane proteins and porin.</text>
</comment>
<feature type="compositionally biased region" description="Low complexity" evidence="7">
    <location>
        <begin position="257"/>
        <end position="268"/>
    </location>
</feature>
<dbReference type="OMA" id="VPGYRQI"/>
<organism evidence="9">
    <name type="scientific">Chaetomium thermophilum (strain DSM 1495 / CBS 144.50 / IMI 039719)</name>
    <name type="common">Thermochaetoides thermophila</name>
    <dbReference type="NCBI Taxonomy" id="759272"/>
    <lineage>
        <taxon>Eukaryota</taxon>
        <taxon>Fungi</taxon>
        <taxon>Dikarya</taxon>
        <taxon>Ascomycota</taxon>
        <taxon>Pezizomycotina</taxon>
        <taxon>Sordariomycetes</taxon>
        <taxon>Sordariomycetidae</taxon>
        <taxon>Sordariales</taxon>
        <taxon>Chaetomiaceae</taxon>
        <taxon>Thermochaetoides</taxon>
    </lineage>
</organism>
<accession>G0SFK6</accession>
<feature type="compositionally biased region" description="Polar residues" evidence="7">
    <location>
        <begin position="417"/>
        <end position="430"/>
    </location>
</feature>
<dbReference type="PANTHER" id="PTHR28035:SF1">
    <property type="entry name" value="MITOCHONDRIAL DISTRIBUTION AND MORPHOLOGY PROTEIN 10"/>
    <property type="match status" value="1"/>
</dbReference>
<comment type="subcellular location">
    <subcellularLocation>
        <location evidence="6">Mitochondrion outer membrane</location>
        <topology evidence="6">Multi-pass membrane protein</topology>
    </subcellularLocation>
    <text evidence="6">The ERMES/MDM complex localizes to a few discrete foci (around 10 per single cell), that represent mitochondria-endoplasmic reticulum junctions. These foci are often found next to mtDNA nucleoids.</text>
</comment>
<dbReference type="GO" id="GO:0070096">
    <property type="term" value="P:mitochondrial outer membrane translocase complex assembly"/>
    <property type="evidence" value="ECO:0007669"/>
    <property type="project" value="UniProtKB-UniRule"/>
</dbReference>
<dbReference type="RefSeq" id="XP_006697389.1">
    <property type="nucleotide sequence ID" value="XM_006697326.1"/>
</dbReference>
<evidence type="ECO:0000256" key="4">
    <source>
        <dbReference type="ARBA" id="ARBA00023128"/>
    </source>
</evidence>
<evidence type="ECO:0000256" key="3">
    <source>
        <dbReference type="ARBA" id="ARBA00022787"/>
    </source>
</evidence>
<dbReference type="HOGENOM" id="CLU_026505_1_0_1"/>
<dbReference type="Proteomes" id="UP000008066">
    <property type="component" value="Unassembled WGS sequence"/>
</dbReference>
<dbReference type="AlphaFoldDB" id="G0SFK6"/>
<dbReference type="eggNOG" id="ENOG502QUN5">
    <property type="taxonomic scope" value="Eukaryota"/>
</dbReference>
<dbReference type="GO" id="GO:0001401">
    <property type="term" value="C:SAM complex"/>
    <property type="evidence" value="ECO:0007669"/>
    <property type="project" value="TreeGrafter"/>
</dbReference>
<sequence>MREFMNYITNAFYGATNWSDDNTYKELNATARELIDFPLPRGLRLTLSSLATSNFATSYQLGTVGIVDGSISYLYSTVPLAGIAAQSDRIPLQALLRSYRQIRDLGAAEWPWFPFPGVDKPSTPKGGSSPRAEKENSDEGAAEKGGLGASLGLGLSQEGEKKWLLYGRLYLPQSLLEGLVVRRVNSCLQVQLAAVSERSLRNGGTILGLVQYDRGKYGVEGLASTDGGLLGIRGLYNFGGDTVPFAAAVTTNVSQSTTATQTQGSGSNADSNPTSNGTTNGHSFSPSDRERDRIYGRFSIGGELYYGTLNKSGGMSVGARFQTLPAHRGTPLTATLTLNPLMGNISATYAVRARDYCSLATRMEFNVYSYESDWAVGMELWSNRRPGGFLLGRDPRRPVEGDVDGGESARAEGLPGSEQSKAAQEQTRTQMHPKPWWMERSFQAKLEWRLDEECKGPSSPAPPAPANGPWQNAPSTLVPVSKGQHPTTTTTPLSMETGNNDPDDDKEQYRGVLKARLDQNLKMGLLWEGRVKSLIFSLGTGVDLRKLGEPFRSLGLEVQYSS</sequence>
<proteinExistence type="inferred from homology"/>
<dbReference type="GO" id="GO:0051654">
    <property type="term" value="P:establishment of mitochondrion localization"/>
    <property type="evidence" value="ECO:0007669"/>
    <property type="project" value="TreeGrafter"/>
</dbReference>
<evidence type="ECO:0000313" key="8">
    <source>
        <dbReference type="EMBL" id="EGS17771.1"/>
    </source>
</evidence>
<dbReference type="HAMAP" id="MF_03102">
    <property type="entry name" value="Mdm10"/>
    <property type="match status" value="1"/>
</dbReference>
<name>G0SFK6_CHATD</name>
<gene>
    <name evidence="6" type="primary">MDM10</name>
    <name evidence="8" type="ORF">CTHT_0071170</name>
</gene>
<comment type="similarity">
    <text evidence="6">Belongs to the MDM10 family.</text>
</comment>
<feature type="region of interest" description="Disordered" evidence="7">
    <location>
        <begin position="257"/>
        <end position="289"/>
    </location>
</feature>
<feature type="compositionally biased region" description="Polar residues" evidence="7">
    <location>
        <begin position="269"/>
        <end position="286"/>
    </location>
</feature>
<dbReference type="InterPro" id="IPR027539">
    <property type="entry name" value="Mdm10"/>
</dbReference>